<reference evidence="1" key="1">
    <citation type="journal article" date="2015" name="Nature">
        <title>Complex archaea that bridge the gap between prokaryotes and eukaryotes.</title>
        <authorList>
            <person name="Spang A."/>
            <person name="Saw J.H."/>
            <person name="Jorgensen S.L."/>
            <person name="Zaremba-Niedzwiedzka K."/>
            <person name="Martijn J."/>
            <person name="Lind A.E."/>
            <person name="van Eijk R."/>
            <person name="Schleper C."/>
            <person name="Guy L."/>
            <person name="Ettema T.J."/>
        </authorList>
    </citation>
    <scope>NUCLEOTIDE SEQUENCE</scope>
</reference>
<evidence type="ECO:0000313" key="1">
    <source>
        <dbReference type="EMBL" id="KKK81681.1"/>
    </source>
</evidence>
<proteinExistence type="predicted"/>
<feature type="non-terminal residue" evidence="1">
    <location>
        <position position="1"/>
    </location>
</feature>
<sequence length="73" mass="7981">WGLPVIETTALTENTAIAGDYARHSGLHIRQGMEVLTGFVNDDFLKGLVTIRAGLRTAVVHYRPEAFTQITGI</sequence>
<dbReference type="AlphaFoldDB" id="A0A0F9BB75"/>
<dbReference type="EMBL" id="LAZR01053019">
    <property type="protein sequence ID" value="KKK81681.1"/>
    <property type="molecule type" value="Genomic_DNA"/>
</dbReference>
<organism evidence="1">
    <name type="scientific">marine sediment metagenome</name>
    <dbReference type="NCBI Taxonomy" id="412755"/>
    <lineage>
        <taxon>unclassified sequences</taxon>
        <taxon>metagenomes</taxon>
        <taxon>ecological metagenomes</taxon>
    </lineage>
</organism>
<comment type="caution">
    <text evidence="1">The sequence shown here is derived from an EMBL/GenBank/DDBJ whole genome shotgun (WGS) entry which is preliminary data.</text>
</comment>
<dbReference type="Gene3D" id="3.30.2400.10">
    <property type="entry name" value="Major capsid protein gp5"/>
    <property type="match status" value="1"/>
</dbReference>
<dbReference type="SUPFAM" id="SSF56563">
    <property type="entry name" value="Major capsid protein gp5"/>
    <property type="match status" value="1"/>
</dbReference>
<gene>
    <name evidence="1" type="ORF">LCGC14_2811040</name>
</gene>
<accession>A0A0F9BB75</accession>
<protein>
    <submittedName>
        <fullName evidence="1">Uncharacterized protein</fullName>
    </submittedName>
</protein>
<name>A0A0F9BB75_9ZZZZ</name>
<dbReference type="Gene3D" id="3.30.2320.10">
    <property type="entry name" value="hypothetical protein PF0899 domain"/>
    <property type="match status" value="1"/>
</dbReference>